<evidence type="ECO:0000313" key="1">
    <source>
        <dbReference type="EMBL" id="KAH7983507.1"/>
    </source>
</evidence>
<reference evidence="1" key="1">
    <citation type="journal article" date="2020" name="Cell">
        <title>Large-Scale Comparative Analyses of Tick Genomes Elucidate Their Genetic Diversity and Vector Capacities.</title>
        <authorList>
            <consortium name="Tick Genome and Microbiome Consortium (TIGMIC)"/>
            <person name="Jia N."/>
            <person name="Wang J."/>
            <person name="Shi W."/>
            <person name="Du L."/>
            <person name="Sun Y."/>
            <person name="Zhan W."/>
            <person name="Jiang J.F."/>
            <person name="Wang Q."/>
            <person name="Zhang B."/>
            <person name="Ji P."/>
            <person name="Bell-Sakyi L."/>
            <person name="Cui X.M."/>
            <person name="Yuan T.T."/>
            <person name="Jiang B.G."/>
            <person name="Yang W.F."/>
            <person name="Lam T.T."/>
            <person name="Chang Q.C."/>
            <person name="Ding S.J."/>
            <person name="Wang X.J."/>
            <person name="Zhu J.G."/>
            <person name="Ruan X.D."/>
            <person name="Zhao L."/>
            <person name="Wei J.T."/>
            <person name="Ye R.Z."/>
            <person name="Que T.C."/>
            <person name="Du C.H."/>
            <person name="Zhou Y.H."/>
            <person name="Cheng J.X."/>
            <person name="Dai P.F."/>
            <person name="Guo W.B."/>
            <person name="Han X.H."/>
            <person name="Huang E.J."/>
            <person name="Li L.F."/>
            <person name="Wei W."/>
            <person name="Gao Y.C."/>
            <person name="Liu J.Z."/>
            <person name="Shao H.Z."/>
            <person name="Wang X."/>
            <person name="Wang C.C."/>
            <person name="Yang T.C."/>
            <person name="Huo Q.B."/>
            <person name="Li W."/>
            <person name="Chen H.Y."/>
            <person name="Chen S.E."/>
            <person name="Zhou L.G."/>
            <person name="Ni X.B."/>
            <person name="Tian J.H."/>
            <person name="Sheng Y."/>
            <person name="Liu T."/>
            <person name="Pan Y.S."/>
            <person name="Xia L.Y."/>
            <person name="Li J."/>
            <person name="Zhao F."/>
            <person name="Cao W.C."/>
        </authorList>
    </citation>
    <scope>NUCLEOTIDE SEQUENCE</scope>
    <source>
        <strain evidence="1">Rsan-2018</strain>
    </source>
</reference>
<keyword evidence="2" id="KW-1185">Reference proteome</keyword>
<dbReference type="EMBL" id="JABSTV010001245">
    <property type="protein sequence ID" value="KAH7983507.1"/>
    <property type="molecule type" value="Genomic_DNA"/>
</dbReference>
<gene>
    <name evidence="1" type="ORF">HPB52_012382</name>
</gene>
<proteinExistence type="predicted"/>
<evidence type="ECO:0000313" key="2">
    <source>
        <dbReference type="Proteomes" id="UP000821837"/>
    </source>
</evidence>
<accession>A0A9D4T9U2</accession>
<sequence>MQKFLIPSSAPSPYDNLQDAVLQFYGAKHHPPPETDRTARVSFPPNLTPSASWSVQITCLLTTSGYQGDGEHDSVGIDLLTERHDAPDCPGRFATTVEPADPPAEVDQPFATSVEARNIADTTEPTSALVSHAIRRLSTQSRPLLECLKRQPEFDRSAWENFIRHF</sequence>
<name>A0A9D4T9U2_RHISA</name>
<protein>
    <submittedName>
        <fullName evidence="1">Uncharacterized protein</fullName>
    </submittedName>
</protein>
<dbReference type="Proteomes" id="UP000821837">
    <property type="component" value="Chromosome 1"/>
</dbReference>
<dbReference type="AlphaFoldDB" id="A0A9D4T9U2"/>
<organism evidence="1 2">
    <name type="scientific">Rhipicephalus sanguineus</name>
    <name type="common">Brown dog tick</name>
    <name type="synonym">Ixodes sanguineus</name>
    <dbReference type="NCBI Taxonomy" id="34632"/>
    <lineage>
        <taxon>Eukaryota</taxon>
        <taxon>Metazoa</taxon>
        <taxon>Ecdysozoa</taxon>
        <taxon>Arthropoda</taxon>
        <taxon>Chelicerata</taxon>
        <taxon>Arachnida</taxon>
        <taxon>Acari</taxon>
        <taxon>Parasitiformes</taxon>
        <taxon>Ixodida</taxon>
        <taxon>Ixodoidea</taxon>
        <taxon>Ixodidae</taxon>
        <taxon>Rhipicephalinae</taxon>
        <taxon>Rhipicephalus</taxon>
        <taxon>Rhipicephalus</taxon>
    </lineage>
</organism>
<comment type="caution">
    <text evidence="1">The sequence shown here is derived from an EMBL/GenBank/DDBJ whole genome shotgun (WGS) entry which is preliminary data.</text>
</comment>
<reference evidence="1" key="2">
    <citation type="submission" date="2021-09" db="EMBL/GenBank/DDBJ databases">
        <authorList>
            <person name="Jia N."/>
            <person name="Wang J."/>
            <person name="Shi W."/>
            <person name="Du L."/>
            <person name="Sun Y."/>
            <person name="Zhan W."/>
            <person name="Jiang J."/>
            <person name="Wang Q."/>
            <person name="Zhang B."/>
            <person name="Ji P."/>
            <person name="Sakyi L.B."/>
            <person name="Cui X."/>
            <person name="Yuan T."/>
            <person name="Jiang B."/>
            <person name="Yang W."/>
            <person name="Lam T.T.-Y."/>
            <person name="Chang Q."/>
            <person name="Ding S."/>
            <person name="Wang X."/>
            <person name="Zhu J."/>
            <person name="Ruan X."/>
            <person name="Zhao L."/>
            <person name="Wei J."/>
            <person name="Que T."/>
            <person name="Du C."/>
            <person name="Cheng J."/>
            <person name="Dai P."/>
            <person name="Han X."/>
            <person name="Huang E."/>
            <person name="Gao Y."/>
            <person name="Liu J."/>
            <person name="Shao H."/>
            <person name="Ye R."/>
            <person name="Li L."/>
            <person name="Wei W."/>
            <person name="Wang X."/>
            <person name="Wang C."/>
            <person name="Huo Q."/>
            <person name="Li W."/>
            <person name="Guo W."/>
            <person name="Chen H."/>
            <person name="Chen S."/>
            <person name="Zhou L."/>
            <person name="Zhou L."/>
            <person name="Ni X."/>
            <person name="Tian J."/>
            <person name="Zhou Y."/>
            <person name="Sheng Y."/>
            <person name="Liu T."/>
            <person name="Pan Y."/>
            <person name="Xia L."/>
            <person name="Li J."/>
            <person name="Zhao F."/>
            <person name="Cao W."/>
        </authorList>
    </citation>
    <scope>NUCLEOTIDE SEQUENCE</scope>
    <source>
        <strain evidence="1">Rsan-2018</strain>
        <tissue evidence="1">Larvae</tissue>
    </source>
</reference>